<name>A0A5C5WUN4_9BACT</name>
<evidence type="ECO:0000313" key="1">
    <source>
        <dbReference type="EMBL" id="TWT54356.1"/>
    </source>
</evidence>
<organism evidence="1 2">
    <name type="scientific">Rubripirellula amarantea</name>
    <dbReference type="NCBI Taxonomy" id="2527999"/>
    <lineage>
        <taxon>Bacteria</taxon>
        <taxon>Pseudomonadati</taxon>
        <taxon>Planctomycetota</taxon>
        <taxon>Planctomycetia</taxon>
        <taxon>Pirellulales</taxon>
        <taxon>Pirellulaceae</taxon>
        <taxon>Rubripirellula</taxon>
    </lineage>
</organism>
<reference evidence="1 2" key="1">
    <citation type="submission" date="2019-02" db="EMBL/GenBank/DDBJ databases">
        <title>Deep-cultivation of Planctomycetes and their phenomic and genomic characterization uncovers novel biology.</title>
        <authorList>
            <person name="Wiegand S."/>
            <person name="Jogler M."/>
            <person name="Boedeker C."/>
            <person name="Pinto D."/>
            <person name="Vollmers J."/>
            <person name="Rivas-Marin E."/>
            <person name="Kohn T."/>
            <person name="Peeters S.H."/>
            <person name="Heuer A."/>
            <person name="Rast P."/>
            <person name="Oberbeckmann S."/>
            <person name="Bunk B."/>
            <person name="Jeske O."/>
            <person name="Meyerdierks A."/>
            <person name="Storesund J.E."/>
            <person name="Kallscheuer N."/>
            <person name="Luecker S."/>
            <person name="Lage O.M."/>
            <person name="Pohl T."/>
            <person name="Merkel B.J."/>
            <person name="Hornburger P."/>
            <person name="Mueller R.-W."/>
            <person name="Bruemmer F."/>
            <person name="Labrenz M."/>
            <person name="Spormann A.M."/>
            <person name="Op Den Camp H."/>
            <person name="Overmann J."/>
            <person name="Amann R."/>
            <person name="Jetten M.S.M."/>
            <person name="Mascher T."/>
            <person name="Medema M.H."/>
            <person name="Devos D.P."/>
            <person name="Kaster A.-K."/>
            <person name="Ovreas L."/>
            <person name="Rohde M."/>
            <person name="Galperin M.Y."/>
            <person name="Jogler C."/>
        </authorList>
    </citation>
    <scope>NUCLEOTIDE SEQUENCE [LARGE SCALE GENOMIC DNA]</scope>
    <source>
        <strain evidence="1 2">Pla22</strain>
    </source>
</reference>
<evidence type="ECO:0008006" key="3">
    <source>
        <dbReference type="Google" id="ProtNLM"/>
    </source>
</evidence>
<dbReference type="Proteomes" id="UP000316598">
    <property type="component" value="Unassembled WGS sequence"/>
</dbReference>
<evidence type="ECO:0000313" key="2">
    <source>
        <dbReference type="Proteomes" id="UP000316598"/>
    </source>
</evidence>
<protein>
    <recommendedName>
        <fullName evidence="3">PEP-CTERM protein-sorting domain-containing protein</fullName>
    </recommendedName>
</protein>
<proteinExistence type="predicted"/>
<dbReference type="AlphaFoldDB" id="A0A5C5WUN4"/>
<comment type="caution">
    <text evidence="1">The sequence shown here is derived from an EMBL/GenBank/DDBJ whole genome shotgun (WGS) entry which is preliminary data.</text>
</comment>
<dbReference type="EMBL" id="SJPI01000001">
    <property type="protein sequence ID" value="TWT54356.1"/>
    <property type="molecule type" value="Genomic_DNA"/>
</dbReference>
<accession>A0A5C5WUN4</accession>
<dbReference type="RefSeq" id="WP_165440581.1">
    <property type="nucleotide sequence ID" value="NZ_SJPI01000001.1"/>
</dbReference>
<sequence length="324" mass="35557">MLKLCSQLLILGVTFPFMSFSLSAAEIVRFRSDFTSGEGFQAGRLIDNPDWVGSGYLDVDPTGVGRVIHPRRAGLPVDFNGPVYSTTGVLDAFPSSTFGVGDHIILQTQLLFTLDTFNFGQEIARVGFSRTPGGEIEHGFAMAWTESLGQPMEQAGAIRFFPDMNDSGFRDYAFVSDFYNSISVEGRYAGLQDTVGGTDDLTSNPFLVNYEVEYLGEVDFVGDHVWQPQRLEITDQVTNATFFYDFSTQLPQMFEFDGTNAFVGFELASNGRSSNGLTVSSEFLGIQYRGTPVSTAVPEPNALIFLACVLGAFCLRRKGSKIKL</sequence>
<keyword evidence="2" id="KW-1185">Reference proteome</keyword>
<gene>
    <name evidence="1" type="ORF">Pla22_20030</name>
</gene>